<dbReference type="InterPro" id="IPR029064">
    <property type="entry name" value="Ribosomal_eL30-like_sf"/>
</dbReference>
<comment type="caution">
    <text evidence="2">The sequence shown here is derived from an EMBL/GenBank/DDBJ whole genome shotgun (WGS) entry which is preliminary data.</text>
</comment>
<reference evidence="2 3" key="1">
    <citation type="journal article" date="2019" name="J. Hered.">
        <title>An Improved Genome Assembly for Drosophila navojoa, the Basal Species in the mojavensis Cluster.</title>
        <authorList>
            <person name="Vanderlinde T."/>
            <person name="Dupim E.G."/>
            <person name="Nazario-Yepiz N.O."/>
            <person name="Carvalho A.B."/>
        </authorList>
    </citation>
    <scope>NUCLEOTIDE SEQUENCE [LARGE SCALE GENOMIC DNA]</scope>
    <source>
        <strain evidence="2">Navoj_Jal97</strain>
        <tissue evidence="2">Whole organism</tissue>
    </source>
</reference>
<keyword evidence="3" id="KW-1185">Reference proteome</keyword>
<dbReference type="SUPFAM" id="SSF52833">
    <property type="entry name" value="Thioredoxin-like"/>
    <property type="match status" value="1"/>
</dbReference>
<protein>
    <recommendedName>
        <fullName evidence="1">Ribosomal protein eL8/eL30/eS12/Gadd45 domain-containing protein</fullName>
    </recommendedName>
</protein>
<dbReference type="Pfam" id="PF01248">
    <property type="entry name" value="Ribosomal_L7Ae"/>
    <property type="match status" value="1"/>
</dbReference>
<gene>
    <name evidence="2" type="ORF">AWZ03_000687</name>
</gene>
<feature type="domain" description="Ribosomal protein eL8/eL30/eS12/Gadd45" evidence="1">
    <location>
        <begin position="875"/>
        <end position="966"/>
    </location>
</feature>
<evidence type="ECO:0000313" key="2">
    <source>
        <dbReference type="EMBL" id="TDG53144.1"/>
    </source>
</evidence>
<accession>A0A484BWU1</accession>
<dbReference type="STRING" id="7232.A0A484BWU1"/>
<proteinExistence type="predicted"/>
<evidence type="ECO:0000259" key="1">
    <source>
        <dbReference type="Pfam" id="PF01248"/>
    </source>
</evidence>
<sequence length="988" mass="114358">MFYYVSWSSDARQARLVYDGVAHYYKDYASFGAVDCWHLQCNCSRTHRQLPGMAINGGYPDKWPTLVVNYGRKLKLQYQGAWHFEDLTRFMNNLIQPIDRIHTTSELGALWRISDAVVLALLESADSQAYRRFLATAIHWLEFDPERNVRFAVTFGQRTKEILKLEQIILPQLVLIDNRHGLHSYNKSNIWRPMEILHWIRPKVNPLQAAGYGTPAKIAIKARHMPVLAMSIRMHKEHTAMPLAMGEEALRGENVDCEKYSHEDVLDYQELRYRSLMQMPMHLYEGAKTSEQLANNCYRAFQVSAATLTNYYSINEFLNYLWSHHSHENDLESQTRKLMGLHRRNRCLAHTHSQQGTPAIKIGIAKMLAKYSQLLWQHSPAELSQNRSLAVVLFDGAKYRDFLQQLGVDQVHLNGNHRRDNSGVQVFIVDAAAESVHVMPQHQTFTYQALTEFIKQYYARQLPRVQRNYILNSAPSRDASYIQNYNRHLLLQALQRANATNVVLIHRPDCELSAIMSQEVMQVAAMLRSPDVNFIRFNSQANDLPWELTMSVTPALLVFPQSRPTESAIFPIDMRVDTANVMSFILAQLEPEQQLRLVLASCRRRLRHARSCLDFAGKLVLQHVSQYLRYWEIFVKERDIILSHLKQFNEMHIAIESSIKLYSKYKNKHNVEQKLCLFDFLTVPRQKQQTKQQRRPHLIIARKSVSLQTKRKGKTRLHPKRRIARLKRIIRNYRSFKHNIVDNNTKCVEQVQTASECVALGFDITNVNSTLQEKVHKLAFCVTANENKGIEQNPSAHQGVEPIAIQVIEDLKCLSLDEKTSKKVAQSTATHKIHSRRFRSYCDNCTTPRLKELTIQLLNDLDRFQKRAYAHNEIKARAHPRFVVGFRESLSRLRIYKVKLLILAPDCEICPIPGGLDDTIDELKSVCQQQNVPYCFSLMRRELAHALHKRAQISCVAILNYDGANETFKQLLQELDVASHQYKCLTAT</sequence>
<dbReference type="OrthoDB" id="263617at2759"/>
<dbReference type="EMBL" id="LSRL02000002">
    <property type="protein sequence ID" value="TDG53144.1"/>
    <property type="molecule type" value="Genomic_DNA"/>
</dbReference>
<dbReference type="AlphaFoldDB" id="A0A484BWU1"/>
<name>A0A484BWU1_DRONA</name>
<dbReference type="InterPro" id="IPR036249">
    <property type="entry name" value="Thioredoxin-like_sf"/>
</dbReference>
<evidence type="ECO:0000313" key="3">
    <source>
        <dbReference type="Proteomes" id="UP000295192"/>
    </source>
</evidence>
<dbReference type="InterPro" id="IPR052792">
    <property type="entry name" value="Thioredoxin_dom-contain_11"/>
</dbReference>
<dbReference type="InterPro" id="IPR004038">
    <property type="entry name" value="Ribosomal_eL8/eL30/eS12/Gad45"/>
</dbReference>
<dbReference type="PANTHER" id="PTHR46497">
    <property type="entry name" value="THIOREDOXIN DOMAIN-CONTAINING PROTEIN 11"/>
    <property type="match status" value="1"/>
</dbReference>
<dbReference type="SUPFAM" id="SSF55315">
    <property type="entry name" value="L30e-like"/>
    <property type="match status" value="1"/>
</dbReference>
<organism evidence="2 3">
    <name type="scientific">Drosophila navojoa</name>
    <name type="common">Fruit fly</name>
    <dbReference type="NCBI Taxonomy" id="7232"/>
    <lineage>
        <taxon>Eukaryota</taxon>
        <taxon>Metazoa</taxon>
        <taxon>Ecdysozoa</taxon>
        <taxon>Arthropoda</taxon>
        <taxon>Hexapoda</taxon>
        <taxon>Insecta</taxon>
        <taxon>Pterygota</taxon>
        <taxon>Neoptera</taxon>
        <taxon>Endopterygota</taxon>
        <taxon>Diptera</taxon>
        <taxon>Brachycera</taxon>
        <taxon>Muscomorpha</taxon>
        <taxon>Ephydroidea</taxon>
        <taxon>Drosophilidae</taxon>
        <taxon>Drosophila</taxon>
    </lineage>
</organism>
<dbReference type="Gene3D" id="3.30.1330.30">
    <property type="match status" value="1"/>
</dbReference>
<dbReference type="PANTHER" id="PTHR46497:SF1">
    <property type="entry name" value="THIOREDOXIN DOMAIN-CONTAINING PROTEIN 11"/>
    <property type="match status" value="1"/>
</dbReference>
<dbReference type="Proteomes" id="UP000295192">
    <property type="component" value="Unassembled WGS sequence"/>
</dbReference>